<dbReference type="Proteomes" id="UP000636661">
    <property type="component" value="Unassembled WGS sequence"/>
</dbReference>
<dbReference type="EMBL" id="BMTP01000020">
    <property type="protein sequence ID" value="GGU62643.1"/>
    <property type="molecule type" value="Genomic_DNA"/>
</dbReference>
<dbReference type="RefSeq" id="WP_189554356.1">
    <property type="nucleotide sequence ID" value="NZ_BMTP01000020.1"/>
</dbReference>
<protein>
    <submittedName>
        <fullName evidence="1">Uncharacterized protein</fullName>
    </submittedName>
</protein>
<evidence type="ECO:0000313" key="1">
    <source>
        <dbReference type="EMBL" id="GGU62643.1"/>
    </source>
</evidence>
<reference evidence="1" key="2">
    <citation type="submission" date="2020-09" db="EMBL/GenBank/DDBJ databases">
        <authorList>
            <person name="Sun Q."/>
            <person name="Ohkuma M."/>
        </authorList>
    </citation>
    <scope>NUCLEOTIDE SEQUENCE</scope>
    <source>
        <strain evidence="1">JCM 4391</strain>
    </source>
</reference>
<proteinExistence type="predicted"/>
<organism evidence="1 2">
    <name type="scientific">Streptomyces lavendofoliae</name>
    <dbReference type="NCBI Taxonomy" id="67314"/>
    <lineage>
        <taxon>Bacteria</taxon>
        <taxon>Bacillati</taxon>
        <taxon>Actinomycetota</taxon>
        <taxon>Actinomycetes</taxon>
        <taxon>Kitasatosporales</taxon>
        <taxon>Streptomycetaceae</taxon>
        <taxon>Streptomyces</taxon>
    </lineage>
</organism>
<reference evidence="1" key="1">
    <citation type="journal article" date="2014" name="Int. J. Syst. Evol. Microbiol.">
        <title>Complete genome sequence of Corynebacterium casei LMG S-19264T (=DSM 44701T), isolated from a smear-ripened cheese.</title>
        <authorList>
            <consortium name="US DOE Joint Genome Institute (JGI-PGF)"/>
            <person name="Walter F."/>
            <person name="Albersmeier A."/>
            <person name="Kalinowski J."/>
            <person name="Ruckert C."/>
        </authorList>
    </citation>
    <scope>NUCLEOTIDE SEQUENCE</scope>
    <source>
        <strain evidence="1">JCM 4391</strain>
    </source>
</reference>
<comment type="caution">
    <text evidence="1">The sequence shown here is derived from an EMBL/GenBank/DDBJ whole genome shotgun (WGS) entry which is preliminary data.</text>
</comment>
<accession>A0A918M7Y1</accession>
<sequence>MPTFLIPLLLIGTIYALACTIGGGAQPDAPLWLRWPHILWDRLLSGPRPKPAPPRPDYAKITRLERELGLTDEQPLRRERVCLTKDCDGGTAIRTWGGQLAYRIHDH</sequence>
<keyword evidence="2" id="KW-1185">Reference proteome</keyword>
<gene>
    <name evidence="1" type="ORF">GCM10010274_59310</name>
</gene>
<name>A0A918M7Y1_9ACTN</name>
<dbReference type="AlphaFoldDB" id="A0A918M7Y1"/>
<evidence type="ECO:0000313" key="2">
    <source>
        <dbReference type="Proteomes" id="UP000636661"/>
    </source>
</evidence>